<dbReference type="CDD" id="cd07940">
    <property type="entry name" value="DRE_TIM_IPMS"/>
    <property type="match status" value="1"/>
</dbReference>
<dbReference type="InterPro" id="IPR000891">
    <property type="entry name" value="PYR_CT"/>
</dbReference>
<evidence type="ECO:0000256" key="8">
    <source>
        <dbReference type="ARBA" id="ARBA00023304"/>
    </source>
</evidence>
<dbReference type="PROSITE" id="PS50991">
    <property type="entry name" value="PYR_CT"/>
    <property type="match status" value="1"/>
</dbReference>
<dbReference type="EMBL" id="UOET01000455">
    <property type="protein sequence ID" value="VAW30011.1"/>
    <property type="molecule type" value="Genomic_DNA"/>
</dbReference>
<dbReference type="Pfam" id="PF00682">
    <property type="entry name" value="HMGL-like"/>
    <property type="match status" value="1"/>
</dbReference>
<evidence type="ECO:0000256" key="1">
    <source>
        <dbReference type="ARBA" id="ARBA00004689"/>
    </source>
</evidence>
<dbReference type="Gene3D" id="3.20.20.70">
    <property type="entry name" value="Aldolase class I"/>
    <property type="match status" value="1"/>
</dbReference>
<evidence type="ECO:0000256" key="5">
    <source>
        <dbReference type="ARBA" id="ARBA00022605"/>
    </source>
</evidence>
<feature type="domain" description="Pyruvate carboxyltransferase" evidence="9">
    <location>
        <begin position="34"/>
        <end position="295"/>
    </location>
</feature>
<evidence type="ECO:0000259" key="9">
    <source>
        <dbReference type="PROSITE" id="PS50991"/>
    </source>
</evidence>
<dbReference type="SUPFAM" id="SSF51569">
    <property type="entry name" value="Aldolase"/>
    <property type="match status" value="1"/>
</dbReference>
<dbReference type="Pfam" id="PF22617">
    <property type="entry name" value="HCS_D2"/>
    <property type="match status" value="1"/>
</dbReference>
<dbReference type="UniPathway" id="UPA00048">
    <property type="reaction ID" value="UER00070"/>
</dbReference>
<accession>A0A3B0UG55</accession>
<evidence type="ECO:0000256" key="6">
    <source>
        <dbReference type="ARBA" id="ARBA00022679"/>
    </source>
</evidence>
<dbReference type="PANTHER" id="PTHR10277">
    <property type="entry name" value="HOMOCITRATE SYNTHASE-RELATED"/>
    <property type="match status" value="1"/>
</dbReference>
<dbReference type="InterPro" id="IPR036230">
    <property type="entry name" value="LeuA_allosteric_dom_sf"/>
</dbReference>
<dbReference type="FunFam" id="1.10.238.260:FF:000001">
    <property type="entry name" value="2-isopropylmalate synthase"/>
    <property type="match status" value="1"/>
</dbReference>
<protein>
    <recommendedName>
        <fullName evidence="3">2-isopropylmalate synthase</fullName>
        <ecNumber evidence="3">2.3.3.13</ecNumber>
    </recommendedName>
</protein>
<evidence type="ECO:0000256" key="7">
    <source>
        <dbReference type="ARBA" id="ARBA00022723"/>
    </source>
</evidence>
<dbReference type="InterPro" id="IPR013709">
    <property type="entry name" value="2-isopropylmalate_synth_dimer"/>
</dbReference>
<dbReference type="Gene3D" id="1.10.238.260">
    <property type="match status" value="1"/>
</dbReference>
<sequence>MIQTSRQKREVFFCTLEKEKEVWNSKKIIMGDKIIVFDTTLRDGEQVPGCQLNTVEKIEVAKRLEVLGVDVIEAGFPISSPGDFHSVVEISKAVSKPVICGLTRAIEKDIEVAAEALQYATRKRIHTGIGTSPYHIRYKLNSTPDKILERAVAAVKYAKKFVEDVEFYAEDAGRSDNEYLAKVVEAVIAAGATVVNIPDTTGYCLPNEFGEKIRYLMENVSNVHKAVISTHCHNDLGMATANTIEGVLNGARQVEVTINGIGERAGNTSLEEVVMILKSHKDLPVYTEINTKQIYKTSRLVSSLMSMPVQPNKAIVGRNAFAHSSGIHQDGVLKNRENYEIINPKDVGIKESSIELTARSGRAALKHRLKILGYVFTKVEIDKIYDRFLVLADKKKDIKEDDLRALVGKTTREDRAVKLELLQVVCGKSAVPMATVQLRINNEIHSATASGNGPIDAAFTAVKQLIKRKVNLEEFLIQAITRGSDDLGKVHVQIENRGKLYYGFSASTDIITGAVEAFVDAISKII</sequence>
<keyword evidence="10" id="KW-0012">Acyltransferase</keyword>
<keyword evidence="4" id="KW-0432">Leucine biosynthesis</keyword>
<dbReference type="SUPFAM" id="SSF110921">
    <property type="entry name" value="2-isopropylmalate synthase LeuA, allosteric (dimerisation) domain"/>
    <property type="match status" value="1"/>
</dbReference>
<evidence type="ECO:0000256" key="3">
    <source>
        <dbReference type="ARBA" id="ARBA00012973"/>
    </source>
</evidence>
<dbReference type="GO" id="GO:0009098">
    <property type="term" value="P:L-leucine biosynthetic process"/>
    <property type="evidence" value="ECO:0007669"/>
    <property type="project" value="UniProtKB-UniPathway"/>
</dbReference>
<dbReference type="InterPro" id="IPR050073">
    <property type="entry name" value="2-IPM_HCS-like"/>
</dbReference>
<gene>
    <name evidence="10" type="ORF">MNBD_BACTEROID07-1726</name>
</gene>
<name>A0A3B0UG55_9ZZZZ</name>
<comment type="pathway">
    <text evidence="1">Amino-acid biosynthesis; L-leucine biosynthesis; L-leucine from 3-methyl-2-oxobutanoate: step 1/4.</text>
</comment>
<organism evidence="10">
    <name type="scientific">hydrothermal vent metagenome</name>
    <dbReference type="NCBI Taxonomy" id="652676"/>
    <lineage>
        <taxon>unclassified sequences</taxon>
        <taxon>metagenomes</taxon>
        <taxon>ecological metagenomes</taxon>
    </lineage>
</organism>
<dbReference type="AlphaFoldDB" id="A0A3B0UG55"/>
<reference evidence="10" key="1">
    <citation type="submission" date="2018-06" db="EMBL/GenBank/DDBJ databases">
        <authorList>
            <person name="Zhirakovskaya E."/>
        </authorList>
    </citation>
    <scope>NUCLEOTIDE SEQUENCE</scope>
</reference>
<dbReference type="SMART" id="SM00917">
    <property type="entry name" value="LeuA_dimer"/>
    <property type="match status" value="1"/>
</dbReference>
<dbReference type="EC" id="2.3.3.13" evidence="3"/>
<dbReference type="PROSITE" id="PS00815">
    <property type="entry name" value="AIPM_HOMOCIT_SYNTH_1"/>
    <property type="match status" value="1"/>
</dbReference>
<proteinExistence type="inferred from homology"/>
<dbReference type="InterPro" id="IPR002034">
    <property type="entry name" value="AIPM/Hcit_synth_CS"/>
</dbReference>
<dbReference type="InterPro" id="IPR013785">
    <property type="entry name" value="Aldolase_TIM"/>
</dbReference>
<dbReference type="PROSITE" id="PS00816">
    <property type="entry name" value="AIPM_HOMOCIT_SYNTH_2"/>
    <property type="match status" value="1"/>
</dbReference>
<dbReference type="NCBIfam" id="TIGR00973">
    <property type="entry name" value="leuA_bact"/>
    <property type="match status" value="1"/>
</dbReference>
<dbReference type="Pfam" id="PF08502">
    <property type="entry name" value="LeuA_dimer"/>
    <property type="match status" value="1"/>
</dbReference>
<dbReference type="GO" id="GO:0046872">
    <property type="term" value="F:metal ion binding"/>
    <property type="evidence" value="ECO:0007669"/>
    <property type="project" value="UniProtKB-KW"/>
</dbReference>
<dbReference type="HAMAP" id="MF_01025">
    <property type="entry name" value="LeuA_type1"/>
    <property type="match status" value="1"/>
</dbReference>
<dbReference type="PANTHER" id="PTHR10277:SF9">
    <property type="entry name" value="2-ISOPROPYLMALATE SYNTHASE 1, CHLOROPLASTIC-RELATED"/>
    <property type="match status" value="1"/>
</dbReference>
<keyword evidence="7" id="KW-0479">Metal-binding</keyword>
<dbReference type="InterPro" id="IPR005671">
    <property type="entry name" value="LeuA_bact_synth"/>
</dbReference>
<dbReference type="Gene3D" id="3.30.160.270">
    <property type="match status" value="1"/>
</dbReference>
<dbReference type="GO" id="GO:0003852">
    <property type="term" value="F:2-isopropylmalate synthase activity"/>
    <property type="evidence" value="ECO:0007669"/>
    <property type="project" value="UniProtKB-EC"/>
</dbReference>
<comment type="similarity">
    <text evidence="2">Belongs to the alpha-IPM synthase/homocitrate synthase family. LeuA type 1 subfamily.</text>
</comment>
<dbReference type="InterPro" id="IPR054691">
    <property type="entry name" value="LeuA/HCS_post-cat"/>
</dbReference>
<evidence type="ECO:0000313" key="10">
    <source>
        <dbReference type="EMBL" id="VAW30011.1"/>
    </source>
</evidence>
<keyword evidence="6 10" id="KW-0808">Transferase</keyword>
<dbReference type="NCBIfam" id="NF002086">
    <property type="entry name" value="PRK00915.1-3"/>
    <property type="match status" value="1"/>
</dbReference>
<evidence type="ECO:0000256" key="2">
    <source>
        <dbReference type="ARBA" id="ARBA00009396"/>
    </source>
</evidence>
<keyword evidence="8" id="KW-0100">Branched-chain amino acid biosynthesis</keyword>
<dbReference type="FunFam" id="3.20.20.70:FF:000010">
    <property type="entry name" value="2-isopropylmalate synthase"/>
    <property type="match status" value="1"/>
</dbReference>
<keyword evidence="5" id="KW-0028">Amino-acid biosynthesis</keyword>
<evidence type="ECO:0000256" key="4">
    <source>
        <dbReference type="ARBA" id="ARBA00022430"/>
    </source>
</evidence>